<gene>
    <name evidence="4" type="ORF">WICPIJ_004719</name>
</gene>
<dbReference type="PANTHER" id="PTHR38402:SF1">
    <property type="entry name" value="MITOCHONDRIAL OUTER MEMBRANE PROTEIN OM14"/>
    <property type="match status" value="1"/>
</dbReference>
<dbReference type="OrthoDB" id="3980970at2759"/>
<dbReference type="GO" id="GO:1990593">
    <property type="term" value="F:nascent polypeptide-associated complex binding"/>
    <property type="evidence" value="ECO:0007669"/>
    <property type="project" value="InterPro"/>
</dbReference>
<reference evidence="4" key="1">
    <citation type="journal article" date="2021" name="Open Biol.">
        <title>Shared evolutionary footprints suggest mitochondrial oxidative damage underlies multiple complex I losses in fungi.</title>
        <authorList>
            <person name="Schikora-Tamarit M.A."/>
            <person name="Marcet-Houben M."/>
            <person name="Nosek J."/>
            <person name="Gabaldon T."/>
        </authorList>
    </citation>
    <scope>NUCLEOTIDE SEQUENCE</scope>
    <source>
        <strain evidence="4">CBS2887</strain>
    </source>
</reference>
<dbReference type="InterPro" id="IPR039454">
    <property type="entry name" value="OM14"/>
</dbReference>
<dbReference type="InterPro" id="IPR039453">
    <property type="entry name" value="OM14_C"/>
</dbReference>
<feature type="domain" description="Mitochondrial outer membrane protein OM14 C-terminal" evidence="3">
    <location>
        <begin position="130"/>
        <end position="197"/>
    </location>
</feature>
<keyword evidence="2" id="KW-0812">Transmembrane</keyword>
<dbReference type="EMBL" id="JAEUBG010002627">
    <property type="protein sequence ID" value="KAH3684309.1"/>
    <property type="molecule type" value="Genomic_DNA"/>
</dbReference>
<feature type="transmembrane region" description="Helical" evidence="2">
    <location>
        <begin position="136"/>
        <end position="155"/>
    </location>
</feature>
<reference evidence="4" key="2">
    <citation type="submission" date="2021-01" db="EMBL/GenBank/DDBJ databases">
        <authorList>
            <person name="Schikora-Tamarit M.A."/>
        </authorList>
    </citation>
    <scope>NUCLEOTIDE SEQUENCE</scope>
    <source>
        <strain evidence="4">CBS2887</strain>
    </source>
</reference>
<dbReference type="Gene3D" id="1.20.120.20">
    <property type="entry name" value="Apolipoprotein"/>
    <property type="match status" value="1"/>
</dbReference>
<evidence type="ECO:0000313" key="5">
    <source>
        <dbReference type="Proteomes" id="UP000774326"/>
    </source>
</evidence>
<dbReference type="AlphaFoldDB" id="A0A9P8Q7H7"/>
<keyword evidence="2" id="KW-0472">Membrane</keyword>
<comment type="caution">
    <text evidence="4">The sequence shown here is derived from an EMBL/GenBank/DDBJ whole genome shotgun (WGS) entry which is preliminary data.</text>
</comment>
<feature type="transmembrane region" description="Helical" evidence="2">
    <location>
        <begin position="170"/>
        <end position="192"/>
    </location>
</feature>
<dbReference type="GO" id="GO:0006626">
    <property type="term" value="P:protein targeting to mitochondrion"/>
    <property type="evidence" value="ECO:0007669"/>
    <property type="project" value="TreeGrafter"/>
</dbReference>
<keyword evidence="5" id="KW-1185">Reference proteome</keyword>
<evidence type="ECO:0000256" key="2">
    <source>
        <dbReference type="SAM" id="Phobius"/>
    </source>
</evidence>
<dbReference type="GO" id="GO:0005741">
    <property type="term" value="C:mitochondrial outer membrane"/>
    <property type="evidence" value="ECO:0007669"/>
    <property type="project" value="InterPro"/>
</dbReference>
<dbReference type="Pfam" id="PF17304">
    <property type="entry name" value="OM14_C"/>
    <property type="match status" value="1"/>
</dbReference>
<dbReference type="Proteomes" id="UP000774326">
    <property type="component" value="Unassembled WGS sequence"/>
</dbReference>
<feature type="region of interest" description="Disordered" evidence="1">
    <location>
        <begin position="1"/>
        <end position="39"/>
    </location>
</feature>
<evidence type="ECO:0000256" key="1">
    <source>
        <dbReference type="SAM" id="MobiDB-lite"/>
    </source>
</evidence>
<dbReference type="SUPFAM" id="SSF58113">
    <property type="entry name" value="Apolipoprotein A-I"/>
    <property type="match status" value="1"/>
</dbReference>
<evidence type="ECO:0000259" key="3">
    <source>
        <dbReference type="Pfam" id="PF17304"/>
    </source>
</evidence>
<proteinExistence type="predicted"/>
<evidence type="ECO:0000313" key="4">
    <source>
        <dbReference type="EMBL" id="KAH3684309.1"/>
    </source>
</evidence>
<protein>
    <recommendedName>
        <fullName evidence="3">Mitochondrial outer membrane protein OM14 C-terminal domain-containing protein</fullName>
    </recommendedName>
</protein>
<accession>A0A9P8Q7H7</accession>
<organism evidence="4 5">
    <name type="scientific">Wickerhamomyces pijperi</name>
    <name type="common">Yeast</name>
    <name type="synonym">Pichia pijperi</name>
    <dbReference type="NCBI Taxonomy" id="599730"/>
    <lineage>
        <taxon>Eukaryota</taxon>
        <taxon>Fungi</taxon>
        <taxon>Dikarya</taxon>
        <taxon>Ascomycota</taxon>
        <taxon>Saccharomycotina</taxon>
        <taxon>Saccharomycetes</taxon>
        <taxon>Phaffomycetales</taxon>
        <taxon>Wickerhamomycetaceae</taxon>
        <taxon>Wickerhamomyces</taxon>
    </lineage>
</organism>
<feature type="compositionally biased region" description="Basic and acidic residues" evidence="1">
    <location>
        <begin position="1"/>
        <end position="27"/>
    </location>
</feature>
<keyword evidence="2" id="KW-1133">Transmembrane helix</keyword>
<name>A0A9P8Q7H7_WICPI</name>
<dbReference type="PANTHER" id="PTHR38402">
    <property type="entry name" value="MITOCHONDRIAL OUTER MEMBRANE PROTEIN OM14"/>
    <property type="match status" value="1"/>
</dbReference>
<sequence>MANKKIAEEAGKAAEDIKKDVKEHVDEASNSQTAKDLKKDADEFSAKAKDTLQNVKESVNSTIDDVKKELPKYKEEAKKKEKEIADKLKKDYDQSKSYLASVFNSLSEKLSNAGSYVYSQASNFTVVAKEELKNPVVLTQTVVALAAIPALVVGVQERSKIFGGKTDTEISLILSGLIGIVALDGLLFSNYYPKYGKSSKKV</sequence>